<dbReference type="AlphaFoldDB" id="A0A9P5XFW7"/>
<name>A0A9P5XFW7_9AGAR</name>
<dbReference type="Proteomes" id="UP000807342">
    <property type="component" value="Unassembled WGS sequence"/>
</dbReference>
<evidence type="ECO:0000259" key="2">
    <source>
        <dbReference type="Pfam" id="PF24883"/>
    </source>
</evidence>
<dbReference type="Gene3D" id="3.40.50.300">
    <property type="entry name" value="P-loop containing nucleotide triphosphate hydrolases"/>
    <property type="match status" value="1"/>
</dbReference>
<comment type="caution">
    <text evidence="3">The sequence shown here is derived from an EMBL/GenBank/DDBJ whole genome shotgun (WGS) entry which is preliminary data.</text>
</comment>
<dbReference type="InterPro" id="IPR056884">
    <property type="entry name" value="NPHP3-like_N"/>
</dbReference>
<protein>
    <recommendedName>
        <fullName evidence="2">Nephrocystin 3-like N-terminal domain-containing protein</fullName>
    </recommendedName>
</protein>
<dbReference type="OrthoDB" id="5106486at2759"/>
<feature type="domain" description="Nephrocystin 3-like N-terminal" evidence="2">
    <location>
        <begin position="86"/>
        <end position="233"/>
    </location>
</feature>
<dbReference type="EMBL" id="MU151141">
    <property type="protein sequence ID" value="KAF9449066.1"/>
    <property type="molecule type" value="Genomic_DNA"/>
</dbReference>
<evidence type="ECO:0000313" key="3">
    <source>
        <dbReference type="EMBL" id="KAF9449066.1"/>
    </source>
</evidence>
<keyword evidence="4" id="KW-1185">Reference proteome</keyword>
<sequence>MPFLVGSQNTVITGSNLIDQTINNNISVTNGQTGIDILLEASNRNAAHDSSAREYDPRCHRGTREQHIEDIIYWAVPASGANDPLPLFWMKGLAGVGKSAIAQTCAERLKKLGKLGATFFFSLNGRDKAAEFIPTIVYQLSSYFADYRDLVDQRIRHDRAILDKIMETQFEALIVEPLQKLKRAGKDIGKRIAIIVDGLDECESADAQCKIIELVAAAALSGVTPFCWAFFSRPEAHIKASFTHADVARVTCTTLLPISNDTDSDIELYLRNGFENILRRRDIPVKSQWPSDNDIQTLVKASNGLFIYAATALRVVAQAGALEQALRAACATPSNCTNNSPFAGLDAFYMVIMQRIPPDVLPTVLLLCRLLCSGGAYSGGNQHSVILWSNLLTLSEIDFRAVCNQLSAVLHIHGHSDSLNFAQFGDTNRPFRHATPAAIEELRDHIRSKLGGSIYFYHKSFYDFLWDPMRSGTFCVWSSATLNVYRKHCLEVLVKFEEGYSFRGSELDLAPGLPDSASSLSWPYTNELVNSILKSRVYDWAFDACFSLGCLPEADRQLLQRFSRADFRKARQNNAMLYAGHSGFPKTTRWNCDGRFKVTHGTELFRIPRDELQTQFDVVKFKAEIRRWKEYGIIQPYYPNFTSLFKSLISKKSQRELISGLYRIGRGSKSIFWYWEINFKEEYYQEFWAANLAEGKRVYQREQFDLWPKESWE</sequence>
<evidence type="ECO:0000313" key="4">
    <source>
        <dbReference type="Proteomes" id="UP000807342"/>
    </source>
</evidence>
<dbReference type="InterPro" id="IPR027417">
    <property type="entry name" value="P-loop_NTPase"/>
</dbReference>
<accession>A0A9P5XFW7</accession>
<dbReference type="PANTHER" id="PTHR10039">
    <property type="entry name" value="AMELOGENIN"/>
    <property type="match status" value="1"/>
</dbReference>
<reference evidence="3" key="1">
    <citation type="submission" date="2020-11" db="EMBL/GenBank/DDBJ databases">
        <authorList>
            <consortium name="DOE Joint Genome Institute"/>
            <person name="Ahrendt S."/>
            <person name="Riley R."/>
            <person name="Andreopoulos W."/>
            <person name="Labutti K."/>
            <person name="Pangilinan J."/>
            <person name="Ruiz-Duenas F.J."/>
            <person name="Barrasa J.M."/>
            <person name="Sanchez-Garcia M."/>
            <person name="Camarero S."/>
            <person name="Miyauchi S."/>
            <person name="Serrano A."/>
            <person name="Linde D."/>
            <person name="Babiker R."/>
            <person name="Drula E."/>
            <person name="Ayuso-Fernandez I."/>
            <person name="Pacheco R."/>
            <person name="Padilla G."/>
            <person name="Ferreira P."/>
            <person name="Barriuso J."/>
            <person name="Kellner H."/>
            <person name="Castanera R."/>
            <person name="Alfaro M."/>
            <person name="Ramirez L."/>
            <person name="Pisabarro A.G."/>
            <person name="Kuo A."/>
            <person name="Tritt A."/>
            <person name="Lipzen A."/>
            <person name="He G."/>
            <person name="Yan M."/>
            <person name="Ng V."/>
            <person name="Cullen D."/>
            <person name="Martin F."/>
            <person name="Rosso M.-N."/>
            <person name="Henrissat B."/>
            <person name="Hibbett D."/>
            <person name="Martinez A.T."/>
            <person name="Grigoriev I.V."/>
        </authorList>
    </citation>
    <scope>NUCLEOTIDE SEQUENCE</scope>
    <source>
        <strain evidence="3">MF-IS2</strain>
    </source>
</reference>
<gene>
    <name evidence="3" type="ORF">P691DRAFT_774915</name>
</gene>
<dbReference type="SUPFAM" id="SSF52540">
    <property type="entry name" value="P-loop containing nucleoside triphosphate hydrolases"/>
    <property type="match status" value="1"/>
</dbReference>
<keyword evidence="1" id="KW-0677">Repeat</keyword>
<dbReference type="Pfam" id="PF24883">
    <property type="entry name" value="NPHP3_N"/>
    <property type="match status" value="1"/>
</dbReference>
<evidence type="ECO:0000256" key="1">
    <source>
        <dbReference type="ARBA" id="ARBA00022737"/>
    </source>
</evidence>
<organism evidence="3 4">
    <name type="scientific">Macrolepiota fuliginosa MF-IS2</name>
    <dbReference type="NCBI Taxonomy" id="1400762"/>
    <lineage>
        <taxon>Eukaryota</taxon>
        <taxon>Fungi</taxon>
        <taxon>Dikarya</taxon>
        <taxon>Basidiomycota</taxon>
        <taxon>Agaricomycotina</taxon>
        <taxon>Agaricomycetes</taxon>
        <taxon>Agaricomycetidae</taxon>
        <taxon>Agaricales</taxon>
        <taxon>Agaricineae</taxon>
        <taxon>Agaricaceae</taxon>
        <taxon>Macrolepiota</taxon>
    </lineage>
</organism>
<proteinExistence type="predicted"/>